<comment type="catalytic activity">
    <reaction evidence="6">
        <text>a 1,2-diacyl-sn-glycero-3-phospho-(1D-myo-inositol-4,5-bisphosphate) + H2O = 1D-myo-inositol 1,4,5-trisphosphate + a 1,2-diacyl-sn-glycerol + H(+)</text>
        <dbReference type="Rhea" id="RHEA:33179"/>
        <dbReference type="ChEBI" id="CHEBI:15377"/>
        <dbReference type="ChEBI" id="CHEBI:15378"/>
        <dbReference type="ChEBI" id="CHEBI:17815"/>
        <dbReference type="ChEBI" id="CHEBI:58456"/>
        <dbReference type="ChEBI" id="CHEBI:203600"/>
        <dbReference type="EC" id="3.1.4.11"/>
    </reaction>
    <physiologicalReaction direction="left-to-right" evidence="6">
        <dbReference type="Rhea" id="RHEA:33180"/>
    </physiologicalReaction>
</comment>
<feature type="compositionally biased region" description="Basic and acidic residues" evidence="10">
    <location>
        <begin position="850"/>
        <end position="870"/>
    </location>
</feature>
<keyword evidence="4" id="KW-0106">Calcium</keyword>
<dbReference type="InterPro" id="IPR000008">
    <property type="entry name" value="C2_dom"/>
</dbReference>
<feature type="region of interest" description="Disordered" evidence="10">
    <location>
        <begin position="847"/>
        <end position="870"/>
    </location>
</feature>
<dbReference type="SUPFAM" id="SSF69989">
    <property type="entry name" value="C-terminal domain of PLC-beta"/>
    <property type="match status" value="1"/>
</dbReference>
<evidence type="ECO:0000256" key="1">
    <source>
        <dbReference type="ARBA" id="ARBA00001913"/>
    </source>
</evidence>
<gene>
    <name evidence="13" type="ORF">JD844_023589</name>
</gene>
<dbReference type="Pfam" id="PF00388">
    <property type="entry name" value="PI-PLC-X"/>
    <property type="match status" value="1"/>
</dbReference>
<dbReference type="SUPFAM" id="SSF49562">
    <property type="entry name" value="C2 domain (Calcium/lipid-binding domain, CaLB)"/>
    <property type="match status" value="1"/>
</dbReference>
<keyword evidence="14" id="KW-1185">Reference proteome</keyword>
<comment type="caution">
    <text evidence="13">The sequence shown here is derived from an EMBL/GenBank/DDBJ whole genome shotgun (WGS) entry which is preliminary data.</text>
</comment>
<evidence type="ECO:0000256" key="10">
    <source>
        <dbReference type="SAM" id="MobiDB-lite"/>
    </source>
</evidence>
<evidence type="ECO:0000256" key="4">
    <source>
        <dbReference type="ARBA" id="ARBA00022837"/>
    </source>
</evidence>
<dbReference type="EC" id="3.1.4.11" evidence="8"/>
<dbReference type="Gene3D" id="3.20.20.190">
    <property type="entry name" value="Phosphatidylinositol (PI) phosphodiesterase"/>
    <property type="match status" value="1"/>
</dbReference>
<dbReference type="InterPro" id="IPR035892">
    <property type="entry name" value="C2_domain_sf"/>
</dbReference>
<dbReference type="CDD" id="cd08591">
    <property type="entry name" value="PI-PLCc_beta"/>
    <property type="match status" value="1"/>
</dbReference>
<keyword evidence="8" id="KW-0442">Lipid degradation</keyword>
<evidence type="ECO:0000256" key="5">
    <source>
        <dbReference type="ARBA" id="ARBA00023224"/>
    </source>
</evidence>
<evidence type="ECO:0000313" key="13">
    <source>
        <dbReference type="EMBL" id="KAH0621878.1"/>
    </source>
</evidence>
<feature type="region of interest" description="Disordered" evidence="10">
    <location>
        <begin position="544"/>
        <end position="667"/>
    </location>
</feature>
<feature type="compositionally biased region" description="Acidic residues" evidence="10">
    <location>
        <begin position="176"/>
        <end position="188"/>
    </location>
</feature>
<evidence type="ECO:0000256" key="3">
    <source>
        <dbReference type="ARBA" id="ARBA00022801"/>
    </source>
</evidence>
<dbReference type="Proteomes" id="UP000826234">
    <property type="component" value="Unassembled WGS sequence"/>
</dbReference>
<dbReference type="Gene3D" id="1.20.1230.10">
    <property type="entry name" value="Phospholipase C beta, distal C-terminal domain"/>
    <property type="match status" value="1"/>
</dbReference>
<comment type="catalytic activity">
    <reaction evidence="7">
        <text>a 1,2-diacyl-sn-glycero-3-phospho-(1D-myo-inositol) + H2O = 1D-myo-inositol 1-phosphate + a 1,2-diacyl-sn-glycerol + H(+)</text>
        <dbReference type="Rhea" id="RHEA:43484"/>
        <dbReference type="ChEBI" id="CHEBI:15377"/>
        <dbReference type="ChEBI" id="CHEBI:15378"/>
        <dbReference type="ChEBI" id="CHEBI:17815"/>
        <dbReference type="ChEBI" id="CHEBI:57880"/>
        <dbReference type="ChEBI" id="CHEBI:58433"/>
    </reaction>
    <physiologicalReaction direction="left-to-right" evidence="7">
        <dbReference type="Rhea" id="RHEA:43485"/>
    </physiologicalReaction>
</comment>
<feature type="coiled-coil region" evidence="9">
    <location>
        <begin position="769"/>
        <end position="797"/>
    </location>
</feature>
<evidence type="ECO:0000259" key="12">
    <source>
        <dbReference type="PROSITE" id="PS50008"/>
    </source>
</evidence>
<keyword evidence="8" id="KW-0443">Lipid metabolism</keyword>
<feature type="region of interest" description="Disordered" evidence="10">
    <location>
        <begin position="741"/>
        <end position="769"/>
    </location>
</feature>
<feature type="compositionally biased region" description="Basic and acidic residues" evidence="10">
    <location>
        <begin position="141"/>
        <end position="152"/>
    </location>
</feature>
<dbReference type="PANTHER" id="PTHR10336:SF12">
    <property type="entry name" value="1-PHOSPHATIDYLINOSITOL 4,5-BISPHOSPHATE PHOSPHODIESTERASE BETA-1"/>
    <property type="match status" value="1"/>
</dbReference>
<dbReference type="SUPFAM" id="SSF51695">
    <property type="entry name" value="PLC-like phosphodiesterases"/>
    <property type="match status" value="1"/>
</dbReference>
<evidence type="ECO:0000256" key="8">
    <source>
        <dbReference type="RuleBase" id="RU361133"/>
    </source>
</evidence>
<proteinExistence type="predicted"/>
<dbReference type="InterPro" id="IPR001192">
    <property type="entry name" value="PI-PLC_fam"/>
</dbReference>
<dbReference type="PROSITE" id="PS50007">
    <property type="entry name" value="PIPLC_X_DOMAIN"/>
    <property type="match status" value="1"/>
</dbReference>
<evidence type="ECO:0000313" key="14">
    <source>
        <dbReference type="Proteomes" id="UP000826234"/>
    </source>
</evidence>
<evidence type="ECO:0000256" key="6">
    <source>
        <dbReference type="ARBA" id="ARBA00023674"/>
    </source>
</evidence>
<dbReference type="PROSITE" id="PS50008">
    <property type="entry name" value="PIPLC_Y_DOMAIN"/>
    <property type="match status" value="1"/>
</dbReference>
<dbReference type="Gene3D" id="2.60.40.150">
    <property type="entry name" value="C2 domain"/>
    <property type="match status" value="1"/>
</dbReference>
<dbReference type="InterPro" id="IPR042531">
    <property type="entry name" value="PLC-beta_C_sf"/>
</dbReference>
<feature type="region of interest" description="Disordered" evidence="10">
    <location>
        <begin position="140"/>
        <end position="205"/>
    </location>
</feature>
<keyword evidence="9" id="KW-0175">Coiled coil</keyword>
<dbReference type="InterPro" id="IPR014815">
    <property type="entry name" value="PLC-beta_C"/>
</dbReference>
<dbReference type="EMBL" id="JAIPUX010003289">
    <property type="protein sequence ID" value="KAH0621878.1"/>
    <property type="molecule type" value="Genomic_DNA"/>
</dbReference>
<feature type="compositionally biased region" description="Polar residues" evidence="10">
    <location>
        <begin position="153"/>
        <end position="167"/>
    </location>
</feature>
<evidence type="ECO:0000259" key="11">
    <source>
        <dbReference type="PROSITE" id="PS50004"/>
    </source>
</evidence>
<dbReference type="PRINTS" id="PR00390">
    <property type="entry name" value="PHPHLIPASEC"/>
</dbReference>
<dbReference type="Pfam" id="PF08703">
    <property type="entry name" value="PLC-beta_C"/>
    <property type="match status" value="1"/>
</dbReference>
<dbReference type="InterPro" id="IPR001711">
    <property type="entry name" value="PLipase_C_Pinositol-sp_Y"/>
</dbReference>
<dbReference type="CDD" id="cd00275">
    <property type="entry name" value="C2_PLC_like"/>
    <property type="match status" value="1"/>
</dbReference>
<dbReference type="SMART" id="SM00149">
    <property type="entry name" value="PLCYc"/>
    <property type="match status" value="1"/>
</dbReference>
<dbReference type="InterPro" id="IPR016280">
    <property type="entry name" value="PLC-beta"/>
</dbReference>
<feature type="compositionally biased region" description="Polar residues" evidence="10">
    <location>
        <begin position="639"/>
        <end position="660"/>
    </location>
</feature>
<dbReference type="InterPro" id="IPR017946">
    <property type="entry name" value="PLC-like_Pdiesterase_TIM-brl"/>
</dbReference>
<dbReference type="PANTHER" id="PTHR10336">
    <property type="entry name" value="PHOSPHOINOSITIDE-SPECIFIC PHOSPHOLIPASE C FAMILY PROTEIN"/>
    <property type="match status" value="1"/>
</dbReference>
<feature type="domain" description="PI-PLC Y-box" evidence="12">
    <location>
        <begin position="210"/>
        <end position="295"/>
    </location>
</feature>
<feature type="domain" description="C2" evidence="11">
    <location>
        <begin position="277"/>
        <end position="410"/>
    </location>
</feature>
<protein>
    <recommendedName>
        <fullName evidence="8">Phosphoinositide phospholipase C</fullName>
        <ecNumber evidence="8">3.1.4.11</ecNumber>
    </recommendedName>
</protein>
<keyword evidence="3 8" id="KW-0378">Hydrolase</keyword>
<reference evidence="13 14" key="1">
    <citation type="journal article" date="2022" name="Gigascience">
        <title>A chromosome-level genome assembly and annotation of the desert horned lizard, Phrynosoma platyrhinos, provides insight into chromosomal rearrangements among reptiles.</title>
        <authorList>
            <person name="Koochekian N."/>
            <person name="Ascanio A."/>
            <person name="Farleigh K."/>
            <person name="Card D.C."/>
            <person name="Schield D.R."/>
            <person name="Castoe T.A."/>
            <person name="Jezkova T."/>
        </authorList>
    </citation>
    <scope>NUCLEOTIDE SEQUENCE [LARGE SCALE GENOMIC DNA]</scope>
    <source>
        <strain evidence="13">NK-2021</strain>
    </source>
</reference>
<sequence length="920" mass="103553">MNIFQAGQLAGNSSVEMYRQVLLSGCRCVELDCWKGRTAEEEPVITHGFTMTTEISFKEVIEAIAECAFKTSPFPILLSFENHVDSPKQQAKMAEYCRLIFGDALLMEPLEKYPLERGVPLPSPADLMYKILVKNKKKSHKSADGTGKKKLSEQASNACSDASSGFEPSSPGAGEAEIESDDDDDDDDDCKKSSMEEGTAGSEAMATEEMSNLVNYIQPVKFESFETSQKRNKSFEMSSFVETKALEQLTKSPVEFVEYLYLSMQINMGMYEYNGKSGYRLKPEFMRRPDKHFDPFSEGIVDGIVANTLSVKLLSDKKVGTYVEVDMFGLPVDTRRKALKTKTSQGNAVNPVWEEEVIVFKKVVLPSLACLRIAVYEEGGKFIGHRILPVSAIRPGYHYICLRNERNQPLMLPALFVYIEVKDYVPDTYADVIEALSNPIRYVNLMEQRAKQLAALTLEDEEEVKKEDSSAAFMPPRCWLRLPGGPQLGLAFGVAAAASGKRPPNRRTPQLLLCRLAAGSASLEGPNRAWLLVLLLLLLPGKGGGPRAPCPPPDLATSGASLCSGRQGRQRRRKTPREYALASSPAAGKEEEEEKSRVGSSSSTPWPRDPNPPGFEAEQGDAPSETHNEPKPAPAENGVNHTASLTPKPSTQVAPSQPTPGSVKVPAKTEDLIQSVLTEVEAQTIEELKQQKAFVKLQKKHYKEMKDLVKKHHKKTTDLIKEHTAKYNEIQNDYLRRRAVLEKTAKRDSKKKGETGSPDHSSSTVEQELATLDSEMSQKLIELKEKQQQQLLNLRQEQYYSEKYQKQAHIKLLIQKLIDVAEECQSNQMKKLKEICEREKKELKKKMDKKRQEKITEAKSKDRSQVDEEKTEMIRSYIQEVVQYIKRLEDAQSKRQERLVEKHKEIRQQILDEKPKMELL</sequence>
<keyword evidence="2" id="KW-0597">Phosphoprotein</keyword>
<evidence type="ECO:0000256" key="7">
    <source>
        <dbReference type="ARBA" id="ARBA00023726"/>
    </source>
</evidence>
<keyword evidence="5" id="KW-0807">Transducer</keyword>
<evidence type="ECO:0000256" key="2">
    <source>
        <dbReference type="ARBA" id="ARBA00022553"/>
    </source>
</evidence>
<feature type="compositionally biased region" description="Basic and acidic residues" evidence="10">
    <location>
        <begin position="741"/>
        <end position="754"/>
    </location>
</feature>
<name>A0ABQ7SXU6_PHRPL</name>
<dbReference type="SMART" id="SM00148">
    <property type="entry name" value="PLCXc"/>
    <property type="match status" value="1"/>
</dbReference>
<dbReference type="SMART" id="SM00239">
    <property type="entry name" value="C2"/>
    <property type="match status" value="1"/>
</dbReference>
<comment type="cofactor">
    <cofactor evidence="1">
        <name>Ca(2+)</name>
        <dbReference type="ChEBI" id="CHEBI:29108"/>
    </cofactor>
</comment>
<organism evidence="13 14">
    <name type="scientific">Phrynosoma platyrhinos</name>
    <name type="common">Desert horned lizard</name>
    <dbReference type="NCBI Taxonomy" id="52577"/>
    <lineage>
        <taxon>Eukaryota</taxon>
        <taxon>Metazoa</taxon>
        <taxon>Chordata</taxon>
        <taxon>Craniata</taxon>
        <taxon>Vertebrata</taxon>
        <taxon>Euteleostomi</taxon>
        <taxon>Lepidosauria</taxon>
        <taxon>Squamata</taxon>
        <taxon>Bifurcata</taxon>
        <taxon>Unidentata</taxon>
        <taxon>Episquamata</taxon>
        <taxon>Toxicofera</taxon>
        <taxon>Iguania</taxon>
        <taxon>Phrynosomatidae</taxon>
        <taxon>Phrynosomatinae</taxon>
        <taxon>Phrynosoma</taxon>
    </lineage>
</organism>
<evidence type="ECO:0000256" key="9">
    <source>
        <dbReference type="SAM" id="Coils"/>
    </source>
</evidence>
<dbReference type="InterPro" id="IPR000909">
    <property type="entry name" value="PLipase_C_PInositol-sp_X_dom"/>
</dbReference>
<accession>A0ABQ7SXU6</accession>
<dbReference type="PIRSF" id="PIRSF000956">
    <property type="entry name" value="PLC-beta"/>
    <property type="match status" value="1"/>
</dbReference>
<dbReference type="PROSITE" id="PS50004">
    <property type="entry name" value="C2"/>
    <property type="match status" value="1"/>
</dbReference>